<dbReference type="CDD" id="cd06225">
    <property type="entry name" value="HAMP"/>
    <property type="match status" value="1"/>
</dbReference>
<dbReference type="SMART" id="SM00304">
    <property type="entry name" value="HAMP"/>
    <property type="match status" value="1"/>
</dbReference>
<dbReference type="Gene3D" id="6.10.340.10">
    <property type="match status" value="1"/>
</dbReference>
<dbReference type="AlphaFoldDB" id="A0A853L1G0"/>
<dbReference type="GO" id="GO:0016020">
    <property type="term" value="C:membrane"/>
    <property type="evidence" value="ECO:0007669"/>
    <property type="project" value="InterPro"/>
</dbReference>
<evidence type="ECO:0000313" key="8">
    <source>
        <dbReference type="EMBL" id="OAZ10414.1"/>
    </source>
</evidence>
<dbReference type="InterPro" id="IPR029150">
    <property type="entry name" value="dCache_3"/>
</dbReference>
<dbReference type="Pfam" id="PF00672">
    <property type="entry name" value="HAMP"/>
    <property type="match status" value="1"/>
</dbReference>
<evidence type="ECO:0008006" key="10">
    <source>
        <dbReference type="Google" id="ProtNLM"/>
    </source>
</evidence>
<dbReference type="Gene3D" id="3.30.450.20">
    <property type="entry name" value="PAS domain"/>
    <property type="match status" value="1"/>
</dbReference>
<dbReference type="PROSITE" id="PS50885">
    <property type="entry name" value="HAMP"/>
    <property type="match status" value="1"/>
</dbReference>
<feature type="domain" description="HAMP" evidence="7">
    <location>
        <begin position="306"/>
        <end position="359"/>
    </location>
</feature>
<dbReference type="PANTHER" id="PTHR32089">
    <property type="entry name" value="METHYL-ACCEPTING CHEMOTAXIS PROTEIN MCPB"/>
    <property type="match status" value="1"/>
</dbReference>
<keyword evidence="5" id="KW-1133">Transmembrane helix</keyword>
<accession>A0A853L1G0</accession>
<dbReference type="Proteomes" id="UP000094009">
    <property type="component" value="Unassembled WGS sequence"/>
</dbReference>
<dbReference type="Pfam" id="PF00015">
    <property type="entry name" value="MCPsignal"/>
    <property type="match status" value="1"/>
</dbReference>
<feature type="transmembrane region" description="Helical" evidence="5">
    <location>
        <begin position="12"/>
        <end position="33"/>
    </location>
</feature>
<feature type="transmembrane region" description="Helical" evidence="5">
    <location>
        <begin position="285"/>
        <end position="305"/>
    </location>
</feature>
<evidence type="ECO:0000259" key="6">
    <source>
        <dbReference type="PROSITE" id="PS50111"/>
    </source>
</evidence>
<dbReference type="SMART" id="SM00283">
    <property type="entry name" value="MA"/>
    <property type="match status" value="1"/>
</dbReference>
<keyword evidence="5" id="KW-0812">Transmembrane</keyword>
<evidence type="ECO:0000256" key="2">
    <source>
        <dbReference type="ARBA" id="ARBA00029447"/>
    </source>
</evidence>
<dbReference type="InterPro" id="IPR004089">
    <property type="entry name" value="MCPsignal_dom"/>
</dbReference>
<evidence type="ECO:0000256" key="3">
    <source>
        <dbReference type="PROSITE-ProRule" id="PRU00284"/>
    </source>
</evidence>
<reference evidence="8 9" key="1">
    <citation type="submission" date="2014-07" db="EMBL/GenBank/DDBJ databases">
        <title>Draft genome sequence of Thalassospira tepidiphila 1-1B.</title>
        <authorList>
            <person name="Lai Q."/>
            <person name="Shao Z."/>
        </authorList>
    </citation>
    <scope>NUCLEOTIDE SEQUENCE [LARGE SCALE GENOMIC DNA]</scope>
    <source>
        <strain evidence="8 9">MCCC 1A03514</strain>
    </source>
</reference>
<evidence type="ECO:0000256" key="1">
    <source>
        <dbReference type="ARBA" id="ARBA00023224"/>
    </source>
</evidence>
<dbReference type="PANTHER" id="PTHR32089:SF112">
    <property type="entry name" value="LYSOZYME-LIKE PROTEIN-RELATED"/>
    <property type="match status" value="1"/>
</dbReference>
<protein>
    <recommendedName>
        <fullName evidence="10">Chemotaxis protein</fullName>
    </recommendedName>
</protein>
<dbReference type="PROSITE" id="PS50111">
    <property type="entry name" value="CHEMOTAXIS_TRANSDUC_2"/>
    <property type="match status" value="1"/>
</dbReference>
<name>A0A853L1G0_9PROT</name>
<keyword evidence="5" id="KW-0472">Membrane</keyword>
<dbReference type="Pfam" id="PF14827">
    <property type="entry name" value="dCache_3"/>
    <property type="match status" value="1"/>
</dbReference>
<evidence type="ECO:0000256" key="5">
    <source>
        <dbReference type="SAM" id="Phobius"/>
    </source>
</evidence>
<proteinExistence type="inferred from homology"/>
<evidence type="ECO:0000256" key="4">
    <source>
        <dbReference type="SAM" id="Coils"/>
    </source>
</evidence>
<dbReference type="EMBL" id="JPVZ01000003">
    <property type="protein sequence ID" value="OAZ10414.1"/>
    <property type="molecule type" value="Genomic_DNA"/>
</dbReference>
<dbReference type="SUPFAM" id="SSF58104">
    <property type="entry name" value="Methyl-accepting chemotaxis protein (MCP) signaling domain"/>
    <property type="match status" value="1"/>
</dbReference>
<evidence type="ECO:0000313" key="9">
    <source>
        <dbReference type="Proteomes" id="UP000094009"/>
    </source>
</evidence>
<comment type="caution">
    <text evidence="8">The sequence shown here is derived from an EMBL/GenBank/DDBJ whole genome shotgun (WGS) entry which is preliminary data.</text>
</comment>
<dbReference type="GO" id="GO:0007165">
    <property type="term" value="P:signal transduction"/>
    <property type="evidence" value="ECO:0007669"/>
    <property type="project" value="UniProtKB-KW"/>
</dbReference>
<gene>
    <name evidence="8" type="ORF">TH4_09295</name>
</gene>
<dbReference type="InterPro" id="IPR029151">
    <property type="entry name" value="Sensor-like_sf"/>
</dbReference>
<keyword evidence="1 3" id="KW-0807">Transducer</keyword>
<dbReference type="Gene3D" id="1.10.287.950">
    <property type="entry name" value="Methyl-accepting chemotaxis protein"/>
    <property type="match status" value="1"/>
</dbReference>
<comment type="similarity">
    <text evidence="2">Belongs to the methyl-accepting chemotaxis (MCP) protein family.</text>
</comment>
<dbReference type="InterPro" id="IPR003660">
    <property type="entry name" value="HAMP_dom"/>
</dbReference>
<dbReference type="RefSeq" id="WP_064780737.1">
    <property type="nucleotide sequence ID" value="NZ_JPVZ01000003.1"/>
</dbReference>
<evidence type="ECO:0000259" key="7">
    <source>
        <dbReference type="PROSITE" id="PS50885"/>
    </source>
</evidence>
<feature type="domain" description="Methyl-accepting transducer" evidence="6">
    <location>
        <begin position="400"/>
        <end position="626"/>
    </location>
</feature>
<sequence length="656" mass="69620">MLKSLKIGPRLSIAMIFITFATALVIGLINLSIERDIVAGAEQRELRVNFEKLRSALDMEAARALAMADFAATIPAAQKAMAEDDRDTLADIFGPGFAELKENHGVRQFQFHKAPAISFLRVHKLDKFGDDLSSFRKTVVETNTKQQPISGLEVGVAGLGMRGVTPVFNDGTHVGSVEFGLSFGPAFFENFKAHSNTDAALLIDRDGTFEVFASTFPEGFLDIASPALAAARDGEQILAPKDAEGTELALMARPITDFSGQNLGIVVMGIDRSFFASAINDATTLSLGVSIVTLLVALLIAFSVNRSISHPIRAMTVAMNKIAGGELDTEVPAKDQKDEIGEMASAVTIFQTNAQRMKSLEAEQQELRRKNEEEKKTLGRKLADEFENTVGAIIDGLENAARDMDDASRVMSGTADETTQQAKIGMDAAQNASNNVATVAASSEELSASITEISRQANHSSEVAANVSNKATSTRETVDGLVEASARIGDVIALINDIAAQTNLLALNATIEAARAGEAGKGFAVVANEVKNLASQTSRATQEISEQIESIQNATKLSSTAINEITDIVGELNESASAIAAAVEEQGAATQEISGSVENASVGTSGVTESISLVSAAAVRSTESADTVLKSAHELMEYSVNLRRETNNFLSKIRSE</sequence>
<feature type="coiled-coil region" evidence="4">
    <location>
        <begin position="350"/>
        <end position="380"/>
    </location>
</feature>
<organism evidence="8 9">
    <name type="scientific">Thalassospira tepidiphila MCCC 1A03514</name>
    <dbReference type="NCBI Taxonomy" id="1177930"/>
    <lineage>
        <taxon>Bacteria</taxon>
        <taxon>Pseudomonadati</taxon>
        <taxon>Pseudomonadota</taxon>
        <taxon>Alphaproteobacteria</taxon>
        <taxon>Rhodospirillales</taxon>
        <taxon>Thalassospiraceae</taxon>
        <taxon>Thalassospira</taxon>
    </lineage>
</organism>
<keyword evidence="4" id="KW-0175">Coiled coil</keyword>
<dbReference type="SUPFAM" id="SSF103190">
    <property type="entry name" value="Sensory domain-like"/>
    <property type="match status" value="1"/>
</dbReference>